<dbReference type="Gene3D" id="2.60.40.10">
    <property type="entry name" value="Immunoglobulins"/>
    <property type="match status" value="1"/>
</dbReference>
<dbReference type="InterPro" id="IPR013783">
    <property type="entry name" value="Ig-like_fold"/>
</dbReference>
<evidence type="ECO:0000256" key="1">
    <source>
        <dbReference type="SAM" id="MobiDB-lite"/>
    </source>
</evidence>
<gene>
    <name evidence="3" type="ORF">GCM10009838_75160</name>
</gene>
<proteinExistence type="predicted"/>
<dbReference type="Proteomes" id="UP001499854">
    <property type="component" value="Unassembled WGS sequence"/>
</dbReference>
<feature type="region of interest" description="Disordered" evidence="1">
    <location>
        <begin position="116"/>
        <end position="139"/>
    </location>
</feature>
<evidence type="ECO:0000313" key="4">
    <source>
        <dbReference type="Proteomes" id="UP001499854"/>
    </source>
</evidence>
<evidence type="ECO:0000313" key="3">
    <source>
        <dbReference type="EMBL" id="GAA1998775.1"/>
    </source>
</evidence>
<accession>A0ABP5EHJ0</accession>
<reference evidence="4" key="1">
    <citation type="journal article" date="2019" name="Int. J. Syst. Evol. Microbiol.">
        <title>The Global Catalogue of Microorganisms (GCM) 10K type strain sequencing project: providing services to taxonomists for standard genome sequencing and annotation.</title>
        <authorList>
            <consortium name="The Broad Institute Genomics Platform"/>
            <consortium name="The Broad Institute Genome Sequencing Center for Infectious Disease"/>
            <person name="Wu L."/>
            <person name="Ma J."/>
        </authorList>
    </citation>
    <scope>NUCLEOTIDE SEQUENCE [LARGE SCALE GENOMIC DNA]</scope>
    <source>
        <strain evidence="4">JCM 16013</strain>
    </source>
</reference>
<keyword evidence="4" id="KW-1185">Reference proteome</keyword>
<dbReference type="EMBL" id="BAAAQM010000063">
    <property type="protein sequence ID" value="GAA1998775.1"/>
    <property type="molecule type" value="Genomic_DNA"/>
</dbReference>
<dbReference type="InterPro" id="IPR035986">
    <property type="entry name" value="PKD_dom_sf"/>
</dbReference>
<feature type="compositionally biased region" description="Pro residues" evidence="1">
    <location>
        <begin position="119"/>
        <end position="133"/>
    </location>
</feature>
<sequence>MTDQDGLSSQAEPQLYTLGTVIKATAKLTVTPDASNPLLVHADATASTPMPSNGDTSGSYITTVSIDWGDGTDPYVQNSPVAPVPHTYAHAGTYYVTLSVTTGTLQYSTVQQQVTVPTPTAPPPPPLGGPTPPSGTAGAATVTRLGGGDRYETARIASRTQWKDGAAGGVVLARGDAAAVEIFGGAVAVTGPVETAVVKATGGHAA</sequence>
<dbReference type="RefSeq" id="WP_344661968.1">
    <property type="nucleotide sequence ID" value="NZ_BAAAQM010000063.1"/>
</dbReference>
<name>A0ABP5EHJ0_9ACTN</name>
<dbReference type="InterPro" id="IPR000601">
    <property type="entry name" value="PKD_dom"/>
</dbReference>
<comment type="caution">
    <text evidence="3">The sequence shown here is derived from an EMBL/GenBank/DDBJ whole genome shotgun (WGS) entry which is preliminary data.</text>
</comment>
<dbReference type="Pfam" id="PF18911">
    <property type="entry name" value="PKD_4"/>
    <property type="match status" value="1"/>
</dbReference>
<organism evidence="3 4">
    <name type="scientific">Catenulispora subtropica</name>
    <dbReference type="NCBI Taxonomy" id="450798"/>
    <lineage>
        <taxon>Bacteria</taxon>
        <taxon>Bacillati</taxon>
        <taxon>Actinomycetota</taxon>
        <taxon>Actinomycetes</taxon>
        <taxon>Catenulisporales</taxon>
        <taxon>Catenulisporaceae</taxon>
        <taxon>Catenulispora</taxon>
    </lineage>
</organism>
<dbReference type="CDD" id="cd00146">
    <property type="entry name" value="PKD"/>
    <property type="match status" value="1"/>
</dbReference>
<feature type="domain" description="PKD" evidence="2">
    <location>
        <begin position="53"/>
        <end position="116"/>
    </location>
</feature>
<dbReference type="PROSITE" id="PS50093">
    <property type="entry name" value="PKD"/>
    <property type="match status" value="1"/>
</dbReference>
<evidence type="ECO:0000259" key="2">
    <source>
        <dbReference type="PROSITE" id="PS50093"/>
    </source>
</evidence>
<dbReference type="SUPFAM" id="SSF49299">
    <property type="entry name" value="PKD domain"/>
    <property type="match status" value="1"/>
</dbReference>
<protein>
    <recommendedName>
        <fullName evidence="2">PKD domain-containing protein</fullName>
    </recommendedName>
</protein>